<proteinExistence type="predicted"/>
<evidence type="ECO:0000259" key="1">
    <source>
        <dbReference type="Pfam" id="PF13649"/>
    </source>
</evidence>
<protein>
    <submittedName>
        <fullName evidence="2">Methyltransferase domain-containing protein</fullName>
    </submittedName>
</protein>
<dbReference type="STRING" id="1852522.SAMN06295960_1228"/>
<dbReference type="CDD" id="cd02440">
    <property type="entry name" value="AdoMet_MTases"/>
    <property type="match status" value="1"/>
</dbReference>
<evidence type="ECO:0000313" key="2">
    <source>
        <dbReference type="EMBL" id="SMG22805.1"/>
    </source>
</evidence>
<dbReference type="PANTHER" id="PTHR43591">
    <property type="entry name" value="METHYLTRANSFERASE"/>
    <property type="match status" value="1"/>
</dbReference>
<dbReference type="InterPro" id="IPR041698">
    <property type="entry name" value="Methyltransf_25"/>
</dbReference>
<evidence type="ECO:0000313" key="3">
    <source>
        <dbReference type="Proteomes" id="UP000193834"/>
    </source>
</evidence>
<dbReference type="GO" id="GO:0032259">
    <property type="term" value="P:methylation"/>
    <property type="evidence" value="ECO:0007669"/>
    <property type="project" value="UniProtKB-KW"/>
</dbReference>
<gene>
    <name evidence="2" type="ORF">SAMN06295960_1228</name>
</gene>
<dbReference type="Pfam" id="PF13649">
    <property type="entry name" value="Methyltransf_25"/>
    <property type="match status" value="1"/>
</dbReference>
<dbReference type="OrthoDB" id="9804312at2"/>
<keyword evidence="2" id="KW-0489">Methyltransferase</keyword>
<organism evidence="2 3">
    <name type="scientific">Paenibacillus aquistagni</name>
    <dbReference type="NCBI Taxonomy" id="1852522"/>
    <lineage>
        <taxon>Bacteria</taxon>
        <taxon>Bacillati</taxon>
        <taxon>Bacillota</taxon>
        <taxon>Bacilli</taxon>
        <taxon>Bacillales</taxon>
        <taxon>Paenibacillaceae</taxon>
        <taxon>Paenibacillus</taxon>
    </lineage>
</organism>
<dbReference type="SUPFAM" id="SSF53335">
    <property type="entry name" value="S-adenosyl-L-methionine-dependent methyltransferases"/>
    <property type="match status" value="1"/>
</dbReference>
<dbReference type="EMBL" id="FXAZ01000001">
    <property type="protein sequence ID" value="SMG22805.1"/>
    <property type="molecule type" value="Genomic_DNA"/>
</dbReference>
<dbReference type="GO" id="GO:0008168">
    <property type="term" value="F:methyltransferase activity"/>
    <property type="evidence" value="ECO:0007669"/>
    <property type="project" value="UniProtKB-KW"/>
</dbReference>
<keyword evidence="2" id="KW-0808">Transferase</keyword>
<dbReference type="Gene3D" id="2.20.130.10">
    <property type="entry name" value="CAC2371-like domains"/>
    <property type="match status" value="1"/>
</dbReference>
<feature type="domain" description="Methyltransferase" evidence="1">
    <location>
        <begin position="41"/>
        <end position="136"/>
    </location>
</feature>
<dbReference type="Proteomes" id="UP000193834">
    <property type="component" value="Unassembled WGS sequence"/>
</dbReference>
<sequence>MFSYYSKLCTEVYDLTKPVGCSLNGDIEYYQERLKTCSGRILEAAVGSGRFLIPLLEAGYTVDGIDYSPEMLESCRKRCEERGLHSNLYEARLQDFTLPHQYEAIIIPTGSFCLLENREDSLAALRCFYKHLAPGGRLIVDLHLPYDWKPAEITTSTFSLPDGDGITMECRSIEMDWLHQYTVSYIKYEKWRQGKLIQSELQRFALRWYGVEEFKLILSSLGYADITCSADYVYGQQPSRGDQMITFEAIRKP</sequence>
<name>A0A1X7J551_9BACL</name>
<dbReference type="RefSeq" id="WP_085493395.1">
    <property type="nucleotide sequence ID" value="NZ_FXAZ01000001.1"/>
</dbReference>
<dbReference type="Gene3D" id="3.40.50.150">
    <property type="entry name" value="Vaccinia Virus protein VP39"/>
    <property type="match status" value="1"/>
</dbReference>
<dbReference type="InterPro" id="IPR029063">
    <property type="entry name" value="SAM-dependent_MTases_sf"/>
</dbReference>
<accession>A0A1X7J551</accession>
<reference evidence="2 3" key="1">
    <citation type="submission" date="2017-04" db="EMBL/GenBank/DDBJ databases">
        <authorList>
            <person name="Afonso C.L."/>
            <person name="Miller P.J."/>
            <person name="Scott M.A."/>
            <person name="Spackman E."/>
            <person name="Goraichik I."/>
            <person name="Dimitrov K.M."/>
            <person name="Suarez D.L."/>
            <person name="Swayne D.E."/>
        </authorList>
    </citation>
    <scope>NUCLEOTIDE SEQUENCE [LARGE SCALE GENOMIC DNA]</scope>
    <source>
        <strain evidence="2 3">11</strain>
    </source>
</reference>
<keyword evidence="3" id="KW-1185">Reference proteome</keyword>
<dbReference type="AlphaFoldDB" id="A0A1X7J551"/>